<dbReference type="AlphaFoldDB" id="X1DT42"/>
<dbReference type="SUPFAM" id="SSF53187">
    <property type="entry name" value="Zn-dependent exopeptidases"/>
    <property type="match status" value="1"/>
</dbReference>
<dbReference type="Pfam" id="PF04389">
    <property type="entry name" value="Peptidase_M28"/>
    <property type="match status" value="1"/>
</dbReference>
<proteinExistence type="predicted"/>
<accession>X1DT42</accession>
<feature type="domain" description="Peptidase M28" evidence="1">
    <location>
        <begin position="30"/>
        <end position="133"/>
    </location>
</feature>
<evidence type="ECO:0000259" key="1">
    <source>
        <dbReference type="Pfam" id="PF04389"/>
    </source>
</evidence>
<dbReference type="EMBL" id="BART01036160">
    <property type="protein sequence ID" value="GAH08129.1"/>
    <property type="molecule type" value="Genomic_DNA"/>
</dbReference>
<feature type="non-terminal residue" evidence="2">
    <location>
        <position position="177"/>
    </location>
</feature>
<feature type="non-terminal residue" evidence="2">
    <location>
        <position position="1"/>
    </location>
</feature>
<organism evidence="2">
    <name type="scientific">marine sediment metagenome</name>
    <dbReference type="NCBI Taxonomy" id="412755"/>
    <lineage>
        <taxon>unclassified sequences</taxon>
        <taxon>metagenomes</taxon>
        <taxon>ecological metagenomes</taxon>
    </lineage>
</organism>
<reference evidence="2" key="1">
    <citation type="journal article" date="2014" name="Front. Microbiol.">
        <title>High frequency of phylogenetically diverse reductive dehalogenase-homologous genes in deep subseafloor sedimentary metagenomes.</title>
        <authorList>
            <person name="Kawai M."/>
            <person name="Futagami T."/>
            <person name="Toyoda A."/>
            <person name="Takaki Y."/>
            <person name="Nishi S."/>
            <person name="Hori S."/>
            <person name="Arai W."/>
            <person name="Tsubouchi T."/>
            <person name="Morono Y."/>
            <person name="Uchiyama I."/>
            <person name="Ito T."/>
            <person name="Fujiyama A."/>
            <person name="Inagaki F."/>
            <person name="Takami H."/>
        </authorList>
    </citation>
    <scope>NUCLEOTIDE SEQUENCE</scope>
    <source>
        <strain evidence="2">Expedition CK06-06</strain>
    </source>
</reference>
<gene>
    <name evidence="2" type="ORF">S01H4_61101</name>
</gene>
<comment type="caution">
    <text evidence="2">The sequence shown here is derived from an EMBL/GenBank/DDBJ whole genome shotgun (WGS) entry which is preliminary data.</text>
</comment>
<name>X1DT42_9ZZZZ</name>
<protein>
    <recommendedName>
        <fullName evidence="1">Peptidase M28 domain-containing protein</fullName>
    </recommendedName>
</protein>
<dbReference type="Gene3D" id="3.40.630.10">
    <property type="entry name" value="Zn peptidases"/>
    <property type="match status" value="1"/>
</dbReference>
<dbReference type="InterPro" id="IPR007484">
    <property type="entry name" value="Peptidase_M28"/>
</dbReference>
<sequence length="177" mass="19865">GQRLRGLLRKGPVKIWTRIQAKTFNGEGKNLTVTIPGTDTTDEEILFISHTSAGTKPGANCAAGPALMFEIARTIKTLIDSGKIPRPRRSIKFQIGPEGYVSYEYLNKNRERLKNITAAFCLDSVGHNQHKLKSALLMCRNPDSLPHFINDFVISIIETSPKETQWFFSKRNIIPLI</sequence>
<evidence type="ECO:0000313" key="2">
    <source>
        <dbReference type="EMBL" id="GAH08129.1"/>
    </source>
</evidence>